<evidence type="ECO:0000313" key="2">
    <source>
        <dbReference type="EMBL" id="MFC6635226.1"/>
    </source>
</evidence>
<name>A0ABW1YRG6_9GAMM</name>
<keyword evidence="2" id="KW-0315">Glutamine amidotransferase</keyword>
<dbReference type="CDD" id="cd01741">
    <property type="entry name" value="GATase1_1"/>
    <property type="match status" value="1"/>
</dbReference>
<protein>
    <submittedName>
        <fullName evidence="2">Type 1 glutamine amidotransferase</fullName>
    </submittedName>
</protein>
<evidence type="ECO:0000313" key="3">
    <source>
        <dbReference type="Proteomes" id="UP001596425"/>
    </source>
</evidence>
<dbReference type="SUPFAM" id="SSF52317">
    <property type="entry name" value="Class I glutamine amidotransferase-like"/>
    <property type="match status" value="1"/>
</dbReference>
<dbReference type="InterPro" id="IPR044992">
    <property type="entry name" value="ChyE-like"/>
</dbReference>
<reference evidence="3" key="1">
    <citation type="journal article" date="2019" name="Int. J. Syst. Evol. Microbiol.">
        <title>The Global Catalogue of Microorganisms (GCM) 10K type strain sequencing project: providing services to taxonomists for standard genome sequencing and annotation.</title>
        <authorList>
            <consortium name="The Broad Institute Genomics Platform"/>
            <consortium name="The Broad Institute Genome Sequencing Center for Infectious Disease"/>
            <person name="Wu L."/>
            <person name="Ma J."/>
        </authorList>
    </citation>
    <scope>NUCLEOTIDE SEQUENCE [LARGE SCALE GENOMIC DNA]</scope>
    <source>
        <strain evidence="3">CGMCC 1.13718</strain>
    </source>
</reference>
<dbReference type="InterPro" id="IPR029062">
    <property type="entry name" value="Class_I_gatase-like"/>
</dbReference>
<proteinExistence type="predicted"/>
<dbReference type="Gene3D" id="3.40.50.880">
    <property type="match status" value="1"/>
</dbReference>
<evidence type="ECO:0000259" key="1">
    <source>
        <dbReference type="Pfam" id="PF00117"/>
    </source>
</evidence>
<feature type="domain" description="Glutamine amidotransferase" evidence="1">
    <location>
        <begin position="24"/>
        <end position="172"/>
    </location>
</feature>
<sequence>MSNRLLVIQHEKHEGPGYIADWAAARGVELEIIDPRQQLLPDCGFDGLVVLGGLMDVRDHRELPWLAWEIDWISRATRTSVPILGICLGSQLLAHALGAEVIEMPQEELGWLPVTPKRDWQFGTGLVFHAHKYRFAIPEGARCLAESKLCPHQAFSAGAHILGLQFHLEWSAEDIAQLFPEYYARYGSPEIFHEASRRALFQILDNHFDTLTSAHIKQRPPISLLGFAQRLQG</sequence>
<dbReference type="Pfam" id="PF00117">
    <property type="entry name" value="GATase"/>
    <property type="match status" value="1"/>
</dbReference>
<dbReference type="InterPro" id="IPR017926">
    <property type="entry name" value="GATASE"/>
</dbReference>
<keyword evidence="3" id="KW-1185">Reference proteome</keyword>
<dbReference type="PANTHER" id="PTHR42695">
    <property type="entry name" value="GLUTAMINE AMIDOTRANSFERASE YLR126C-RELATED"/>
    <property type="match status" value="1"/>
</dbReference>
<gene>
    <name evidence="2" type="ORF">ACFQBM_18235</name>
</gene>
<dbReference type="PANTHER" id="PTHR42695:SF5">
    <property type="entry name" value="GLUTAMINE AMIDOTRANSFERASE YLR126C-RELATED"/>
    <property type="match status" value="1"/>
</dbReference>
<comment type="caution">
    <text evidence="2">The sequence shown here is derived from an EMBL/GenBank/DDBJ whole genome shotgun (WGS) entry which is preliminary data.</text>
</comment>
<dbReference type="PROSITE" id="PS51273">
    <property type="entry name" value="GATASE_TYPE_1"/>
    <property type="match status" value="1"/>
</dbReference>
<dbReference type="Proteomes" id="UP001596425">
    <property type="component" value="Unassembled WGS sequence"/>
</dbReference>
<accession>A0ABW1YRG6</accession>
<dbReference type="RefSeq" id="WP_193193327.1">
    <property type="nucleotide sequence ID" value="NZ_JACZFR010000044.1"/>
</dbReference>
<organism evidence="2 3">
    <name type="scientific">Microbulbifer taiwanensis</name>
    <dbReference type="NCBI Taxonomy" id="986746"/>
    <lineage>
        <taxon>Bacteria</taxon>
        <taxon>Pseudomonadati</taxon>
        <taxon>Pseudomonadota</taxon>
        <taxon>Gammaproteobacteria</taxon>
        <taxon>Cellvibrionales</taxon>
        <taxon>Microbulbiferaceae</taxon>
        <taxon>Microbulbifer</taxon>
    </lineage>
</organism>
<dbReference type="EMBL" id="JBHSVR010000001">
    <property type="protein sequence ID" value="MFC6635226.1"/>
    <property type="molecule type" value="Genomic_DNA"/>
</dbReference>